<dbReference type="PANTHER" id="PTHR11690">
    <property type="entry name" value="AMILORIDE-SENSITIVE SODIUM CHANNEL-RELATED"/>
    <property type="match status" value="1"/>
</dbReference>
<keyword evidence="9" id="KW-0472">Membrane</keyword>
<dbReference type="GO" id="GO:0005886">
    <property type="term" value="C:plasma membrane"/>
    <property type="evidence" value="ECO:0007669"/>
    <property type="project" value="TreeGrafter"/>
</dbReference>
<comment type="caution">
    <text evidence="14">The sequence shown here is derived from an EMBL/GenBank/DDBJ whole genome shotgun (WGS) entry which is preliminary data.</text>
</comment>
<dbReference type="AlphaFoldDB" id="A0AAN5CQV8"/>
<keyword evidence="12 13" id="KW-0407">Ion channel</keyword>
<dbReference type="Proteomes" id="UP001328107">
    <property type="component" value="Unassembled WGS sequence"/>
</dbReference>
<evidence type="ECO:0000256" key="13">
    <source>
        <dbReference type="RuleBase" id="RU000679"/>
    </source>
</evidence>
<accession>A0AAN5CQV8</accession>
<proteinExistence type="inferred from homology"/>
<keyword evidence="11 13" id="KW-0739">Sodium transport</keyword>
<keyword evidence="5 13" id="KW-0812">Transmembrane</keyword>
<evidence type="ECO:0000256" key="10">
    <source>
        <dbReference type="ARBA" id="ARBA00023180"/>
    </source>
</evidence>
<organism evidence="14 15">
    <name type="scientific">Pristionchus mayeri</name>
    <dbReference type="NCBI Taxonomy" id="1317129"/>
    <lineage>
        <taxon>Eukaryota</taxon>
        <taxon>Metazoa</taxon>
        <taxon>Ecdysozoa</taxon>
        <taxon>Nematoda</taxon>
        <taxon>Chromadorea</taxon>
        <taxon>Rhabditida</taxon>
        <taxon>Rhabditina</taxon>
        <taxon>Diplogasteromorpha</taxon>
        <taxon>Diplogasteroidea</taxon>
        <taxon>Neodiplogasteridae</taxon>
        <taxon>Pristionchus</taxon>
    </lineage>
</organism>
<evidence type="ECO:0000256" key="4">
    <source>
        <dbReference type="ARBA" id="ARBA00022461"/>
    </source>
</evidence>
<keyword evidence="8 13" id="KW-0406">Ion transport</keyword>
<evidence type="ECO:0000256" key="7">
    <source>
        <dbReference type="ARBA" id="ARBA00023053"/>
    </source>
</evidence>
<keyword evidence="3 13" id="KW-0813">Transport</keyword>
<keyword evidence="10" id="KW-0325">Glycoprotein</keyword>
<evidence type="ECO:0000313" key="15">
    <source>
        <dbReference type="Proteomes" id="UP001328107"/>
    </source>
</evidence>
<keyword evidence="6" id="KW-1133">Transmembrane helix</keyword>
<protein>
    <recommendedName>
        <fullName evidence="16">Ion channel</fullName>
    </recommendedName>
</protein>
<name>A0AAN5CQV8_9BILA</name>
<evidence type="ECO:0000256" key="1">
    <source>
        <dbReference type="ARBA" id="ARBA00004141"/>
    </source>
</evidence>
<evidence type="ECO:0000313" key="14">
    <source>
        <dbReference type="EMBL" id="GMR48887.1"/>
    </source>
</evidence>
<evidence type="ECO:0000256" key="11">
    <source>
        <dbReference type="ARBA" id="ARBA00023201"/>
    </source>
</evidence>
<reference evidence="15" key="1">
    <citation type="submission" date="2022-10" db="EMBL/GenBank/DDBJ databases">
        <title>Genome assembly of Pristionchus species.</title>
        <authorList>
            <person name="Yoshida K."/>
            <person name="Sommer R.J."/>
        </authorList>
    </citation>
    <scope>NUCLEOTIDE SEQUENCE [LARGE SCALE GENOMIC DNA]</scope>
    <source>
        <strain evidence="15">RS5460</strain>
    </source>
</reference>
<sequence>GLLHRPEDFPDLTNDAFKMTARTQASIAFTQLSRSRSPKPYDNCTKKGEMGADDYYANFTYTFNSCQNSCLQRLALQFCKCVD</sequence>
<evidence type="ECO:0000256" key="8">
    <source>
        <dbReference type="ARBA" id="ARBA00023065"/>
    </source>
</evidence>
<keyword evidence="4 13" id="KW-0894">Sodium channel</keyword>
<feature type="non-terminal residue" evidence="14">
    <location>
        <position position="1"/>
    </location>
</feature>
<gene>
    <name evidence="14" type="ORF">PMAYCL1PPCAC_19082</name>
</gene>
<evidence type="ECO:0000256" key="6">
    <source>
        <dbReference type="ARBA" id="ARBA00022989"/>
    </source>
</evidence>
<evidence type="ECO:0000256" key="9">
    <source>
        <dbReference type="ARBA" id="ARBA00023136"/>
    </source>
</evidence>
<dbReference type="Pfam" id="PF00858">
    <property type="entry name" value="ASC"/>
    <property type="match status" value="1"/>
</dbReference>
<evidence type="ECO:0000256" key="3">
    <source>
        <dbReference type="ARBA" id="ARBA00022448"/>
    </source>
</evidence>
<dbReference type="PANTHER" id="PTHR11690:SF269">
    <property type="entry name" value="DEGENERIN-LIKE PROTEIN ASIC-2"/>
    <property type="match status" value="1"/>
</dbReference>
<evidence type="ECO:0000256" key="5">
    <source>
        <dbReference type="ARBA" id="ARBA00022692"/>
    </source>
</evidence>
<comment type="similarity">
    <text evidence="2 13">Belongs to the amiloride-sensitive sodium channel (TC 1.A.6) family.</text>
</comment>
<evidence type="ECO:0000256" key="12">
    <source>
        <dbReference type="ARBA" id="ARBA00023303"/>
    </source>
</evidence>
<keyword evidence="15" id="KW-1185">Reference proteome</keyword>
<evidence type="ECO:0000256" key="2">
    <source>
        <dbReference type="ARBA" id="ARBA00007193"/>
    </source>
</evidence>
<feature type="non-terminal residue" evidence="14">
    <location>
        <position position="83"/>
    </location>
</feature>
<evidence type="ECO:0008006" key="16">
    <source>
        <dbReference type="Google" id="ProtNLM"/>
    </source>
</evidence>
<dbReference type="GO" id="GO:0015280">
    <property type="term" value="F:ligand-gated sodium channel activity"/>
    <property type="evidence" value="ECO:0007669"/>
    <property type="project" value="TreeGrafter"/>
</dbReference>
<dbReference type="Gene3D" id="1.10.287.820">
    <property type="entry name" value="Acid-sensing ion channel domain"/>
    <property type="match status" value="1"/>
</dbReference>
<dbReference type="EMBL" id="BTRK01000004">
    <property type="protein sequence ID" value="GMR48887.1"/>
    <property type="molecule type" value="Genomic_DNA"/>
</dbReference>
<dbReference type="InterPro" id="IPR001873">
    <property type="entry name" value="ENaC"/>
</dbReference>
<comment type="subcellular location">
    <subcellularLocation>
        <location evidence="1">Membrane</location>
        <topology evidence="1">Multi-pass membrane protein</topology>
    </subcellularLocation>
</comment>
<keyword evidence="7" id="KW-0915">Sodium</keyword>